<evidence type="ECO:0000256" key="1">
    <source>
        <dbReference type="SAM" id="Phobius"/>
    </source>
</evidence>
<gene>
    <name evidence="2" type="ORF">FNH21_08415</name>
</gene>
<feature type="transmembrane region" description="Helical" evidence="1">
    <location>
        <begin position="25"/>
        <end position="46"/>
    </location>
</feature>
<keyword evidence="1" id="KW-0812">Transmembrane</keyword>
<keyword evidence="3" id="KW-1185">Reference proteome</keyword>
<name>A0A7X1NPQ9_9MICC</name>
<keyword evidence="1" id="KW-1133">Transmembrane helix</keyword>
<reference evidence="3" key="1">
    <citation type="submission" date="2019-07" db="EMBL/GenBank/DDBJ databases">
        <title>Arthrobacter KR32 sp. nov., isolated from mountain cheese made of cows milk.</title>
        <authorList>
            <person name="Flegler A."/>
        </authorList>
    </citation>
    <scope>NUCLEOTIDE SEQUENCE [LARGE SCALE GENOMIC DNA]</scope>
    <source>
        <strain evidence="3">KR32</strain>
    </source>
</reference>
<accession>A0A7X1NPQ9</accession>
<dbReference type="EMBL" id="VJXX01000002">
    <property type="protein sequence ID" value="MPY10739.1"/>
    <property type="molecule type" value="Genomic_DNA"/>
</dbReference>
<keyword evidence="1" id="KW-0472">Membrane</keyword>
<dbReference type="Proteomes" id="UP000326464">
    <property type="component" value="Unassembled WGS sequence"/>
</dbReference>
<proteinExistence type="predicted"/>
<dbReference type="AlphaFoldDB" id="A0A7X1NPQ9"/>
<comment type="caution">
    <text evidence="2">The sequence shown here is derived from an EMBL/GenBank/DDBJ whole genome shotgun (WGS) entry which is preliminary data.</text>
</comment>
<organism evidence="2 3">
    <name type="scientific">Arthrobacter bussei</name>
    <dbReference type="NCBI Taxonomy" id="2594179"/>
    <lineage>
        <taxon>Bacteria</taxon>
        <taxon>Bacillati</taxon>
        <taxon>Actinomycetota</taxon>
        <taxon>Actinomycetes</taxon>
        <taxon>Micrococcales</taxon>
        <taxon>Micrococcaceae</taxon>
        <taxon>Arthrobacter</taxon>
    </lineage>
</organism>
<sequence length="60" mass="6721">MNPLFWLLMWPLFFAALKGFTELPAIWVAIIAAILATTVVFLTAYLKRRPNLGDVDVTGL</sequence>
<protein>
    <submittedName>
        <fullName evidence="2">Uncharacterized protein</fullName>
    </submittedName>
</protein>
<evidence type="ECO:0000313" key="2">
    <source>
        <dbReference type="EMBL" id="MPY10739.1"/>
    </source>
</evidence>
<evidence type="ECO:0000313" key="3">
    <source>
        <dbReference type="Proteomes" id="UP000326464"/>
    </source>
</evidence>
<dbReference type="RefSeq" id="WP_152814322.1">
    <property type="nucleotide sequence ID" value="NZ_VJXX01000002.1"/>
</dbReference>